<evidence type="ECO:0000256" key="1">
    <source>
        <dbReference type="SAM" id="SignalP"/>
    </source>
</evidence>
<name>A0ABZ3III6_9FIRM</name>
<feature type="chain" id="PRO_5045428327" evidence="1">
    <location>
        <begin position="25"/>
        <end position="240"/>
    </location>
</feature>
<sequence>MFKYVKFLSLALLLMVAALPTALASETNPNATEVQVSGNYQEEITPDIAYVNLGTVTEAETVAAAQAKNAAVSTSIRQQLESLGIKDEYIKTAHYAVTPIYTNDDNGRRTPTIKGYQITNSILVTTLPDKAGDVIDSALNAGANQVNTIRFGKKDEDGVRNAALAQAVRDAISKADAIAAAINKRVVRVKTINENGVNLHSPEAATRLYSKGVADNLAATPISAGLIQLSANVQIIVELE</sequence>
<keyword evidence="1" id="KW-0732">Signal</keyword>
<accession>A0ABZ3III6</accession>
<dbReference type="Pfam" id="PF04402">
    <property type="entry name" value="SIMPL"/>
    <property type="match status" value="1"/>
</dbReference>
<dbReference type="Gene3D" id="3.30.110.170">
    <property type="entry name" value="Protein of unknown function (DUF541), domain 1"/>
    <property type="match status" value="1"/>
</dbReference>
<dbReference type="InterPro" id="IPR052022">
    <property type="entry name" value="26kDa_periplasmic_antigen"/>
</dbReference>
<dbReference type="Proteomes" id="UP000216752">
    <property type="component" value="Chromosome"/>
</dbReference>
<dbReference type="PANTHER" id="PTHR34387">
    <property type="entry name" value="SLR1258 PROTEIN"/>
    <property type="match status" value="1"/>
</dbReference>
<protein>
    <submittedName>
        <fullName evidence="2">26 kDa periplasmic immunogenic protein</fullName>
    </submittedName>
</protein>
<evidence type="ECO:0000313" key="3">
    <source>
        <dbReference type="Proteomes" id="UP000216752"/>
    </source>
</evidence>
<reference evidence="2" key="1">
    <citation type="submission" date="2024-05" db="EMBL/GenBank/DDBJ databases">
        <title>Isolation and characterization of Sporomusa carbonis sp. nov., a carboxydotrophic hydrogenogen in the genus of Sporomusa isolated from a charcoal burning pile.</title>
        <authorList>
            <person name="Boeer T."/>
            <person name="Rosenbaum F."/>
            <person name="Eysell L."/>
            <person name="Mueller V."/>
            <person name="Daniel R."/>
            <person name="Poehlein A."/>
        </authorList>
    </citation>
    <scope>NUCLEOTIDE SEQUENCE [LARGE SCALE GENOMIC DNA]</scope>
    <source>
        <strain evidence="2">DSM 10669</strain>
    </source>
</reference>
<evidence type="ECO:0000313" key="2">
    <source>
        <dbReference type="EMBL" id="XFO65479.1"/>
    </source>
</evidence>
<gene>
    <name evidence="2" type="ORF">SPSIL_016040</name>
</gene>
<keyword evidence="3" id="KW-1185">Reference proteome</keyword>
<dbReference type="PANTHER" id="PTHR34387:SF2">
    <property type="entry name" value="SLR1258 PROTEIN"/>
    <property type="match status" value="1"/>
</dbReference>
<dbReference type="InterPro" id="IPR007497">
    <property type="entry name" value="SIMPL/DUF541"/>
</dbReference>
<dbReference type="EMBL" id="CP155573">
    <property type="protein sequence ID" value="XFO65479.1"/>
    <property type="molecule type" value="Genomic_DNA"/>
</dbReference>
<dbReference type="Gene3D" id="3.30.70.2970">
    <property type="entry name" value="Protein of unknown function (DUF541), domain 2"/>
    <property type="match status" value="1"/>
</dbReference>
<proteinExistence type="predicted"/>
<organism evidence="2 3">
    <name type="scientific">Sporomusa silvacetica DSM 10669</name>
    <dbReference type="NCBI Taxonomy" id="1123289"/>
    <lineage>
        <taxon>Bacteria</taxon>
        <taxon>Bacillati</taxon>
        <taxon>Bacillota</taxon>
        <taxon>Negativicutes</taxon>
        <taxon>Selenomonadales</taxon>
        <taxon>Sporomusaceae</taxon>
        <taxon>Sporomusa</taxon>
    </lineage>
</organism>
<dbReference type="RefSeq" id="WP_169717623.1">
    <property type="nucleotide sequence ID" value="NZ_CP155573.1"/>
</dbReference>
<feature type="signal peptide" evidence="1">
    <location>
        <begin position="1"/>
        <end position="24"/>
    </location>
</feature>